<dbReference type="EMBL" id="BIXY01000010">
    <property type="protein sequence ID" value="GCF07449.1"/>
    <property type="molecule type" value="Genomic_DNA"/>
</dbReference>
<dbReference type="GO" id="GO:0009252">
    <property type="term" value="P:peptidoglycan biosynthetic process"/>
    <property type="evidence" value="ECO:0007669"/>
    <property type="project" value="UniProtKB-UniRule"/>
</dbReference>
<dbReference type="Gene3D" id="3.30.1490.480">
    <property type="entry name" value="Endolytic murein transglycosylase"/>
    <property type="match status" value="1"/>
</dbReference>
<proteinExistence type="inferred from homology"/>
<evidence type="ECO:0000313" key="8">
    <source>
        <dbReference type="EMBL" id="GCF07449.1"/>
    </source>
</evidence>
<evidence type="ECO:0000256" key="7">
    <source>
        <dbReference type="HAMAP-Rule" id="MF_02065"/>
    </source>
</evidence>
<keyword evidence="2 7" id="KW-0812">Transmembrane</keyword>
<dbReference type="AlphaFoldDB" id="A0A5A5T8Y3"/>
<evidence type="ECO:0000256" key="5">
    <source>
        <dbReference type="ARBA" id="ARBA00023239"/>
    </source>
</evidence>
<organism evidence="8 9">
    <name type="scientific">Dictyobacter arantiisoli</name>
    <dbReference type="NCBI Taxonomy" id="2014874"/>
    <lineage>
        <taxon>Bacteria</taxon>
        <taxon>Bacillati</taxon>
        <taxon>Chloroflexota</taxon>
        <taxon>Ktedonobacteria</taxon>
        <taxon>Ktedonobacterales</taxon>
        <taxon>Dictyobacteraceae</taxon>
        <taxon>Dictyobacter</taxon>
    </lineage>
</organism>
<accession>A0A5A5T8Y3</accession>
<dbReference type="EC" id="4.2.2.29" evidence="7"/>
<evidence type="ECO:0000313" key="9">
    <source>
        <dbReference type="Proteomes" id="UP000322530"/>
    </source>
</evidence>
<keyword evidence="5 7" id="KW-0456">Lyase</keyword>
<evidence type="ECO:0000256" key="1">
    <source>
        <dbReference type="ARBA" id="ARBA00022475"/>
    </source>
</evidence>
<dbReference type="PANTHER" id="PTHR30518:SF2">
    <property type="entry name" value="ENDOLYTIC MUREIN TRANSGLYCOSYLASE"/>
    <property type="match status" value="1"/>
</dbReference>
<dbReference type="GO" id="GO:0005886">
    <property type="term" value="C:plasma membrane"/>
    <property type="evidence" value="ECO:0007669"/>
    <property type="project" value="UniProtKB-SubCell"/>
</dbReference>
<keyword evidence="3 7" id="KW-1133">Transmembrane helix</keyword>
<comment type="subcellular location">
    <subcellularLocation>
        <location evidence="7">Cell membrane</location>
        <topology evidence="7">Single-pass membrane protein</topology>
    </subcellularLocation>
</comment>
<comment type="catalytic activity">
    <reaction evidence="7">
        <text>a peptidoglycan chain = a peptidoglycan chain with N-acetyl-1,6-anhydromuramyl-[peptide] at the reducing end + a peptidoglycan chain with N-acetylglucosamine at the non-reducing end.</text>
        <dbReference type="EC" id="4.2.2.29"/>
    </reaction>
</comment>
<dbReference type="Proteomes" id="UP000322530">
    <property type="component" value="Unassembled WGS sequence"/>
</dbReference>
<dbReference type="GO" id="GO:0008932">
    <property type="term" value="F:lytic endotransglycosylase activity"/>
    <property type="evidence" value="ECO:0007669"/>
    <property type="project" value="UniProtKB-UniRule"/>
</dbReference>
<dbReference type="OrthoDB" id="9814591at2"/>
<dbReference type="InterPro" id="IPR003770">
    <property type="entry name" value="MLTG-like"/>
</dbReference>
<protein>
    <recommendedName>
        <fullName evidence="7">Endolytic murein transglycosylase</fullName>
        <ecNumber evidence="7">4.2.2.29</ecNumber>
    </recommendedName>
    <alternativeName>
        <fullName evidence="7">Peptidoglycan lytic transglycosylase</fullName>
    </alternativeName>
    <alternativeName>
        <fullName evidence="7">Peptidoglycan polymerization terminase</fullName>
    </alternativeName>
</protein>
<dbReference type="Pfam" id="PF02618">
    <property type="entry name" value="YceG"/>
    <property type="match status" value="1"/>
</dbReference>
<sequence length="366" mass="40145">MRRRPNSRAAILSVLVVGLIVFIGVIQVWNIASDIFQPASSNAKNVSINIRPGETTTEIANDLQQKGIIRNALAFTIWTRIKGTNLEAGVYKKINASMTISNIIDTLQNGQPDELLVTIPEGKRLEEIARIAAASNLPNFKKADFLNYTRNIKNFPDASKYPLLLSSVPAGKSMEGLLFPDTYELLPTTTARGLINVMLTEMTTSITTNHLAQQAKQHNMDLYSFLTLASIVEREAGKHDDKTKIASVYWNRLYTDVGQAATRNLLQADPTVQYARDTESPPTGAYWQPLANSGGNIAKDSPWNTYVATGLPPTPICSPGLKSLMGAADPAPTHDLYFFAANDDGKTYYFSDLNAFNAALHQHGNN</sequence>
<name>A0A5A5T8Y3_9CHLR</name>
<evidence type="ECO:0000256" key="4">
    <source>
        <dbReference type="ARBA" id="ARBA00023136"/>
    </source>
</evidence>
<dbReference type="HAMAP" id="MF_02065">
    <property type="entry name" value="MltG"/>
    <property type="match status" value="1"/>
</dbReference>
<feature type="transmembrane region" description="Helical" evidence="7">
    <location>
        <begin position="12"/>
        <end position="32"/>
    </location>
</feature>
<keyword evidence="6 7" id="KW-0961">Cell wall biogenesis/degradation</keyword>
<evidence type="ECO:0000256" key="3">
    <source>
        <dbReference type="ARBA" id="ARBA00022989"/>
    </source>
</evidence>
<dbReference type="PANTHER" id="PTHR30518">
    <property type="entry name" value="ENDOLYTIC MUREIN TRANSGLYCOSYLASE"/>
    <property type="match status" value="1"/>
</dbReference>
<comment type="caution">
    <text evidence="8">The sequence shown here is derived from an EMBL/GenBank/DDBJ whole genome shotgun (WGS) entry which is preliminary data.</text>
</comment>
<evidence type="ECO:0000256" key="2">
    <source>
        <dbReference type="ARBA" id="ARBA00022692"/>
    </source>
</evidence>
<reference evidence="8 9" key="1">
    <citation type="submission" date="2019-01" db="EMBL/GenBank/DDBJ databases">
        <title>Draft genome sequence of Dictyobacter sp. Uno17.</title>
        <authorList>
            <person name="Wang C.M."/>
            <person name="Zheng Y."/>
            <person name="Sakai Y."/>
            <person name="Abe K."/>
            <person name="Yokota A."/>
            <person name="Yabe S."/>
        </authorList>
    </citation>
    <scope>NUCLEOTIDE SEQUENCE [LARGE SCALE GENOMIC DNA]</scope>
    <source>
        <strain evidence="8 9">Uno17</strain>
    </source>
</reference>
<keyword evidence="9" id="KW-1185">Reference proteome</keyword>
<gene>
    <name evidence="7" type="primary">mltG</name>
    <name evidence="8" type="ORF">KDI_10130</name>
</gene>
<dbReference type="NCBIfam" id="TIGR00247">
    <property type="entry name" value="endolytic transglycosylase MltG"/>
    <property type="match status" value="1"/>
</dbReference>
<feature type="site" description="Important for catalytic activity" evidence="7">
    <location>
        <position position="235"/>
    </location>
</feature>
<dbReference type="GO" id="GO:0071555">
    <property type="term" value="P:cell wall organization"/>
    <property type="evidence" value="ECO:0007669"/>
    <property type="project" value="UniProtKB-KW"/>
</dbReference>
<evidence type="ECO:0000256" key="6">
    <source>
        <dbReference type="ARBA" id="ARBA00023316"/>
    </source>
</evidence>
<comment type="function">
    <text evidence="7">Functions as a peptidoglycan terminase that cleaves nascent peptidoglycan strands endolytically to terminate their elongation.</text>
</comment>
<keyword evidence="4 7" id="KW-0472">Membrane</keyword>
<dbReference type="RefSeq" id="WP_149400468.1">
    <property type="nucleotide sequence ID" value="NZ_BIXY01000010.1"/>
</dbReference>
<comment type="similarity">
    <text evidence="7">Belongs to the transglycosylase MltG family.</text>
</comment>
<keyword evidence="1 7" id="KW-1003">Cell membrane</keyword>